<feature type="transmembrane region" description="Helical" evidence="8">
    <location>
        <begin position="89"/>
        <end position="113"/>
    </location>
</feature>
<keyword evidence="3" id="KW-1003">Cell membrane</keyword>
<evidence type="ECO:0000256" key="7">
    <source>
        <dbReference type="ARBA" id="ARBA00023136"/>
    </source>
</evidence>
<keyword evidence="2 8" id="KW-0813">Transport</keyword>
<evidence type="ECO:0000313" key="11">
    <source>
        <dbReference type="EMBL" id="SLM14538.1"/>
    </source>
</evidence>
<protein>
    <submittedName>
        <fullName evidence="11">ABC transporter, membrane spanning protein</fullName>
    </submittedName>
</protein>
<keyword evidence="6 8" id="KW-1133">Transmembrane helix</keyword>
<evidence type="ECO:0000256" key="3">
    <source>
        <dbReference type="ARBA" id="ARBA00022475"/>
    </source>
</evidence>
<dbReference type="InterPro" id="IPR000515">
    <property type="entry name" value="MetI-like"/>
</dbReference>
<evidence type="ECO:0000256" key="6">
    <source>
        <dbReference type="ARBA" id="ARBA00022989"/>
    </source>
</evidence>
<dbReference type="GO" id="GO:0005886">
    <property type="term" value="C:plasma membrane"/>
    <property type="evidence" value="ECO:0007669"/>
    <property type="project" value="UniProtKB-SubCell"/>
</dbReference>
<evidence type="ECO:0000256" key="9">
    <source>
        <dbReference type="SAM" id="MobiDB-lite"/>
    </source>
</evidence>
<comment type="similarity">
    <text evidence="8">Belongs to the binding-protein-dependent transport system permease family.</text>
</comment>
<dbReference type="SUPFAM" id="SSF161098">
    <property type="entry name" value="MetI-like"/>
    <property type="match status" value="2"/>
</dbReference>
<feature type="region of interest" description="Disordered" evidence="9">
    <location>
        <begin position="1"/>
        <end position="28"/>
    </location>
</feature>
<dbReference type="EMBL" id="FWDM01000028">
    <property type="protein sequence ID" value="SLM14538.1"/>
    <property type="molecule type" value="Genomic_DNA"/>
</dbReference>
<feature type="transmembrane region" description="Helical" evidence="8">
    <location>
        <begin position="543"/>
        <end position="565"/>
    </location>
</feature>
<feature type="transmembrane region" description="Helical" evidence="8">
    <location>
        <begin position="274"/>
        <end position="293"/>
    </location>
</feature>
<dbReference type="PROSITE" id="PS50928">
    <property type="entry name" value="ABC_TM1"/>
    <property type="match status" value="2"/>
</dbReference>
<feature type="domain" description="ABC transmembrane type-1" evidence="10">
    <location>
        <begin position="90"/>
        <end position="294"/>
    </location>
</feature>
<evidence type="ECO:0000256" key="2">
    <source>
        <dbReference type="ARBA" id="ARBA00022448"/>
    </source>
</evidence>
<feature type="transmembrane region" description="Helical" evidence="8">
    <location>
        <begin position="379"/>
        <end position="401"/>
    </location>
</feature>
<gene>
    <name evidence="11" type="ORF">SPIROBIBN47_340038</name>
</gene>
<name>A0A3P3XK78_9SPIR</name>
<dbReference type="GO" id="GO:0055085">
    <property type="term" value="P:transmembrane transport"/>
    <property type="evidence" value="ECO:0007669"/>
    <property type="project" value="InterPro"/>
</dbReference>
<organism evidence="11">
    <name type="scientific">uncultured spirochete</name>
    <dbReference type="NCBI Taxonomy" id="156406"/>
    <lineage>
        <taxon>Bacteria</taxon>
        <taxon>Pseudomonadati</taxon>
        <taxon>Spirochaetota</taxon>
        <taxon>Spirochaetia</taxon>
        <taxon>Spirochaetales</taxon>
        <taxon>environmental samples</taxon>
    </lineage>
</organism>
<dbReference type="AlphaFoldDB" id="A0A3P3XK78"/>
<comment type="subcellular location">
    <subcellularLocation>
        <location evidence="1">Cell inner membrane</location>
        <topology evidence="1">Multi-pass membrane protein</topology>
    </subcellularLocation>
    <subcellularLocation>
        <location evidence="8">Cell membrane</location>
        <topology evidence="8">Multi-pass membrane protein</topology>
    </subcellularLocation>
</comment>
<feature type="transmembrane region" description="Helical" evidence="8">
    <location>
        <begin position="501"/>
        <end position="523"/>
    </location>
</feature>
<feature type="domain" description="ABC transmembrane type-1" evidence="10">
    <location>
        <begin position="375"/>
        <end position="565"/>
    </location>
</feature>
<dbReference type="Gene3D" id="1.10.3720.10">
    <property type="entry name" value="MetI-like"/>
    <property type="match status" value="2"/>
</dbReference>
<dbReference type="Pfam" id="PF00528">
    <property type="entry name" value="BPD_transp_1"/>
    <property type="match status" value="2"/>
</dbReference>
<reference evidence="11" key="1">
    <citation type="submission" date="2017-02" db="EMBL/GenBank/DDBJ databases">
        <authorList>
            <person name="Regsiter A."/>
            <person name="William W."/>
        </authorList>
    </citation>
    <scope>NUCLEOTIDE SEQUENCE</scope>
    <source>
        <strain evidence="11">Bib</strain>
    </source>
</reference>
<feature type="transmembrane region" description="Helical" evidence="8">
    <location>
        <begin position="125"/>
        <end position="146"/>
    </location>
</feature>
<feature type="transmembrane region" description="Helical" evidence="8">
    <location>
        <begin position="413"/>
        <end position="432"/>
    </location>
</feature>
<keyword evidence="7 8" id="KW-0472">Membrane</keyword>
<feature type="transmembrane region" description="Helical" evidence="8">
    <location>
        <begin position="220"/>
        <end position="241"/>
    </location>
</feature>
<sequence>MSQAAETRRGTATAPGNSGLPAGRSSLQHPGRRADFWTLVIFAGFAIVVVFLIYPLFDIFRYSFLDKTTKAFSMSNWKEFFSKMYYLRAFWHSIVIALLTTFFSIVLGIPLAFFTTRYRIRGTNLLTTLSVLALLSPTFIGAYSWITMLGRNGFLRLMFQSIGINLPPIYGPLGIVLADTLQYYPFISLMTAGALMTIDRSLEEASENLGARSVRTFFDITLPMIIPSVTGGALIVFMMSLSNFGTPMIIGGNYLVLPTLAYNLYTSEISETPGMASTVSIILMLCASVVIVLQQWMSSRRKYASMLVNRPIVKQLKGIKSVVAHFVCYLIVFLSTLPLAVIVYYSFRKTSGPVFKSGFGLDSYRQIFFDVPKTVMNSFLYSLIAVLLIASVGTLLGFVIARKRNAAVRALDPLLMIPYMVPGTVLGIGFIVAFNRPPIILAGTATIIILTYFIRRLPYSVRSAASILKQIDPALEEAGINLGSPPGRTFRTITLPLMQGGIISGAIMSWVTSMNELSASILLYVGKTMTMPIKIYLSVADGYFGTASAMSTILLVVTGVAMFIVNKYFNRGSETFIAA</sequence>
<evidence type="ECO:0000256" key="5">
    <source>
        <dbReference type="ARBA" id="ARBA00022692"/>
    </source>
</evidence>
<dbReference type="PANTHER" id="PTHR43357">
    <property type="entry name" value="INNER MEMBRANE ABC TRANSPORTER PERMEASE PROTEIN YDCV"/>
    <property type="match status" value="1"/>
</dbReference>
<accession>A0A3P3XK78</accession>
<keyword evidence="4" id="KW-0997">Cell inner membrane</keyword>
<evidence type="ECO:0000256" key="4">
    <source>
        <dbReference type="ARBA" id="ARBA00022519"/>
    </source>
</evidence>
<feature type="transmembrane region" description="Helical" evidence="8">
    <location>
        <begin position="438"/>
        <end position="454"/>
    </location>
</feature>
<keyword evidence="5 8" id="KW-0812">Transmembrane</keyword>
<dbReference type="CDD" id="cd06261">
    <property type="entry name" value="TM_PBP2"/>
    <property type="match status" value="2"/>
</dbReference>
<evidence type="ECO:0000259" key="10">
    <source>
        <dbReference type="PROSITE" id="PS50928"/>
    </source>
</evidence>
<feature type="transmembrane region" description="Helical" evidence="8">
    <location>
        <begin position="322"/>
        <end position="347"/>
    </location>
</feature>
<dbReference type="PANTHER" id="PTHR43357:SF3">
    <property type="entry name" value="FE(3+)-TRANSPORT SYSTEM PERMEASE PROTEIN FBPB 2"/>
    <property type="match status" value="1"/>
</dbReference>
<dbReference type="InterPro" id="IPR035906">
    <property type="entry name" value="MetI-like_sf"/>
</dbReference>
<evidence type="ECO:0000256" key="8">
    <source>
        <dbReference type="RuleBase" id="RU363032"/>
    </source>
</evidence>
<evidence type="ECO:0000256" key="1">
    <source>
        <dbReference type="ARBA" id="ARBA00004429"/>
    </source>
</evidence>
<feature type="transmembrane region" description="Helical" evidence="8">
    <location>
        <begin position="36"/>
        <end position="57"/>
    </location>
</feature>
<proteinExistence type="inferred from homology"/>